<dbReference type="InterPro" id="IPR013342">
    <property type="entry name" value="Mandelate_racemase_C"/>
</dbReference>
<reference evidence="3" key="1">
    <citation type="submission" date="2020-02" db="EMBL/GenBank/DDBJ databases">
        <authorList>
            <person name="Meier V. D."/>
        </authorList>
    </citation>
    <scope>NUCLEOTIDE SEQUENCE</scope>
    <source>
        <strain evidence="3">AVDCRST_MAG43</strain>
    </source>
</reference>
<evidence type="ECO:0000259" key="2">
    <source>
        <dbReference type="SMART" id="SM00922"/>
    </source>
</evidence>
<dbReference type="SUPFAM" id="SSF54826">
    <property type="entry name" value="Enolase N-terminal domain-like"/>
    <property type="match status" value="1"/>
</dbReference>
<protein>
    <submittedName>
        <fullName evidence="3">Gluconate dehydratase</fullName>
        <ecNumber evidence="3">4.2.1.39</ecNumber>
    </submittedName>
</protein>
<dbReference type="Gene3D" id="3.20.20.120">
    <property type="entry name" value="Enolase-like C-terminal domain"/>
    <property type="match status" value="1"/>
</dbReference>
<dbReference type="InterPro" id="IPR029065">
    <property type="entry name" value="Enolase_C-like"/>
</dbReference>
<dbReference type="EMBL" id="CADCWI010000022">
    <property type="protein sequence ID" value="CAA9544062.1"/>
    <property type="molecule type" value="Genomic_DNA"/>
</dbReference>
<dbReference type="SMART" id="SM00922">
    <property type="entry name" value="MR_MLE"/>
    <property type="match status" value="1"/>
</dbReference>
<dbReference type="PANTHER" id="PTHR48080">
    <property type="entry name" value="D-GALACTONATE DEHYDRATASE-RELATED"/>
    <property type="match status" value="1"/>
</dbReference>
<evidence type="ECO:0000313" key="3">
    <source>
        <dbReference type="EMBL" id="CAA9544062.1"/>
    </source>
</evidence>
<dbReference type="SFLD" id="SFLDS00001">
    <property type="entry name" value="Enolase"/>
    <property type="match status" value="1"/>
</dbReference>
<dbReference type="AlphaFoldDB" id="A0A6J4U9L1"/>
<dbReference type="PANTHER" id="PTHR48080:SF2">
    <property type="entry name" value="D-GALACTONATE DEHYDRATASE"/>
    <property type="match status" value="1"/>
</dbReference>
<keyword evidence="1 3" id="KW-0456">Lyase</keyword>
<dbReference type="Gene3D" id="3.30.390.10">
    <property type="entry name" value="Enolase-like, N-terminal domain"/>
    <property type="match status" value="1"/>
</dbReference>
<dbReference type="GO" id="GO:0047929">
    <property type="term" value="F:gluconate dehydratase activity"/>
    <property type="evidence" value="ECO:0007669"/>
    <property type="project" value="UniProtKB-EC"/>
</dbReference>
<dbReference type="Pfam" id="PF02746">
    <property type="entry name" value="MR_MLE_N"/>
    <property type="match status" value="1"/>
</dbReference>
<proteinExistence type="predicted"/>
<dbReference type="InterPro" id="IPR013341">
    <property type="entry name" value="Mandelate_racemase_N_dom"/>
</dbReference>
<dbReference type="EC" id="4.2.1.39" evidence="3"/>
<dbReference type="SUPFAM" id="SSF51604">
    <property type="entry name" value="Enolase C-terminal domain-like"/>
    <property type="match status" value="1"/>
</dbReference>
<gene>
    <name evidence="3" type="ORF">AVDCRST_MAG43-417</name>
</gene>
<organism evidence="3">
    <name type="scientific">uncultured Thermomicrobiales bacterium</name>
    <dbReference type="NCBI Taxonomy" id="1645740"/>
    <lineage>
        <taxon>Bacteria</taxon>
        <taxon>Pseudomonadati</taxon>
        <taxon>Thermomicrobiota</taxon>
        <taxon>Thermomicrobia</taxon>
        <taxon>Thermomicrobiales</taxon>
        <taxon>environmental samples</taxon>
    </lineage>
</organism>
<dbReference type="InterPro" id="IPR029017">
    <property type="entry name" value="Enolase-like_N"/>
</dbReference>
<dbReference type="Pfam" id="PF13378">
    <property type="entry name" value="MR_MLE_C"/>
    <property type="match status" value="1"/>
</dbReference>
<evidence type="ECO:0000256" key="1">
    <source>
        <dbReference type="ARBA" id="ARBA00023239"/>
    </source>
</evidence>
<dbReference type="CDD" id="cd03316">
    <property type="entry name" value="MR_like"/>
    <property type="match status" value="1"/>
</dbReference>
<name>A0A6J4U9L1_9BACT</name>
<sequence>MKIVDVRTTVVGNPWKNWLFVELLTDEGITGLGEATSGLATRPAEAAVHEMKPLYIGQDPRNVGAVWDSLYKGIFLHTNSAMSGIEMACWDILGKSLGIPVWQLLGGKLRPRLRAYANGWYQGPRDPKFFAERAAEVASLGYTALKFDPFGNAYRFIDRQELDLSLDIIGAVRDAVGDEVDILIEGHDRFSVSTAIEVGNAIADFRPMWFETPVMSTEAEATAEVARAIPVRVVAGERLQRKTEFTQLLQTRVIDVIQPEILNCGGVSGLAKVAALAEGYEAFVAPHNAQSPLTTVINTHVCSTLPNMLIQECFDDFLVPWSREVMSGYVEIVGGYIEVPDGPGFGVTLHHEEASKYPYAEKNFLRLFQPGWERRDGAIIAS</sequence>
<dbReference type="InterPro" id="IPR036849">
    <property type="entry name" value="Enolase-like_C_sf"/>
</dbReference>
<accession>A0A6J4U9L1</accession>
<feature type="domain" description="Mandelate racemase/muconate lactonizing enzyme C-terminal" evidence="2">
    <location>
        <begin position="127"/>
        <end position="232"/>
    </location>
</feature>
<dbReference type="InterPro" id="IPR034593">
    <property type="entry name" value="DgoD-like"/>
</dbReference>